<evidence type="ECO:0000313" key="2">
    <source>
        <dbReference type="Proteomes" id="UP000243579"/>
    </source>
</evidence>
<protein>
    <submittedName>
        <fullName evidence="1">Uncharacterized protein</fullName>
    </submittedName>
</protein>
<dbReference type="EMBL" id="JNBR01000099">
    <property type="protein sequence ID" value="OQR97665.1"/>
    <property type="molecule type" value="Genomic_DNA"/>
</dbReference>
<sequence>MSIDSPTSSATIQIGDIACPIVQSSSAAANHCLLCGLGPFQPDALATHFSSCFDSFCPINRAPAPVAFVPERRAFTYMNVFSGTRMPDIFSH</sequence>
<dbReference type="Proteomes" id="UP000243579">
    <property type="component" value="Unassembled WGS sequence"/>
</dbReference>
<evidence type="ECO:0000313" key="1">
    <source>
        <dbReference type="EMBL" id="OQR97665.1"/>
    </source>
</evidence>
<proteinExistence type="predicted"/>
<comment type="caution">
    <text evidence="1">The sequence shown here is derived from an EMBL/GenBank/DDBJ whole genome shotgun (WGS) entry which is preliminary data.</text>
</comment>
<keyword evidence="2" id="KW-1185">Reference proteome</keyword>
<dbReference type="OrthoDB" id="64288at2759"/>
<name>A0A1V9ZI43_ACHHY</name>
<gene>
    <name evidence="1" type="ORF">ACHHYP_10130</name>
</gene>
<dbReference type="AlphaFoldDB" id="A0A1V9ZI43"/>
<reference evidence="1 2" key="1">
    <citation type="journal article" date="2014" name="Genome Biol. Evol.">
        <title>The secreted proteins of Achlya hypogyna and Thraustotheca clavata identify the ancestral oomycete secretome and reveal gene acquisitions by horizontal gene transfer.</title>
        <authorList>
            <person name="Misner I."/>
            <person name="Blouin N."/>
            <person name="Leonard G."/>
            <person name="Richards T.A."/>
            <person name="Lane C.E."/>
        </authorList>
    </citation>
    <scope>NUCLEOTIDE SEQUENCE [LARGE SCALE GENOMIC DNA]</scope>
    <source>
        <strain evidence="1 2">ATCC 48635</strain>
    </source>
</reference>
<organism evidence="1 2">
    <name type="scientific">Achlya hypogyna</name>
    <name type="common">Oomycete</name>
    <name type="synonym">Protoachlya hypogyna</name>
    <dbReference type="NCBI Taxonomy" id="1202772"/>
    <lineage>
        <taxon>Eukaryota</taxon>
        <taxon>Sar</taxon>
        <taxon>Stramenopiles</taxon>
        <taxon>Oomycota</taxon>
        <taxon>Saprolegniomycetes</taxon>
        <taxon>Saprolegniales</taxon>
        <taxon>Achlyaceae</taxon>
        <taxon>Achlya</taxon>
    </lineage>
</organism>
<accession>A0A1V9ZI43</accession>